<keyword evidence="2" id="KW-1185">Reference proteome</keyword>
<dbReference type="AlphaFoldDB" id="A0A922HPY9"/>
<gene>
    <name evidence="1" type="ORF">DERF_012648</name>
</gene>
<dbReference type="EMBL" id="ASGP02000006">
    <property type="protein sequence ID" value="KAH9501837.1"/>
    <property type="molecule type" value="Genomic_DNA"/>
</dbReference>
<accession>A0A922HPY9</accession>
<proteinExistence type="predicted"/>
<reference evidence="1" key="1">
    <citation type="submission" date="2013-05" db="EMBL/GenBank/DDBJ databases">
        <authorList>
            <person name="Yim A.K.Y."/>
            <person name="Chan T.F."/>
            <person name="Ji K.M."/>
            <person name="Liu X.Y."/>
            <person name="Zhou J.W."/>
            <person name="Li R.Q."/>
            <person name="Yang K.Y."/>
            <person name="Li J."/>
            <person name="Li M."/>
            <person name="Law P.T.W."/>
            <person name="Wu Y.L."/>
            <person name="Cai Z.L."/>
            <person name="Qin H."/>
            <person name="Bao Y."/>
            <person name="Leung R.K.K."/>
            <person name="Ng P.K.S."/>
            <person name="Zou J."/>
            <person name="Zhong X.J."/>
            <person name="Ran P.X."/>
            <person name="Zhong N.S."/>
            <person name="Liu Z.G."/>
            <person name="Tsui S.K.W."/>
        </authorList>
    </citation>
    <scope>NUCLEOTIDE SEQUENCE</scope>
    <source>
        <strain evidence="1">Derf</strain>
        <tissue evidence="1">Whole organism</tissue>
    </source>
</reference>
<dbReference type="Proteomes" id="UP000790347">
    <property type="component" value="Unassembled WGS sequence"/>
</dbReference>
<organism evidence="1 2">
    <name type="scientific">Dermatophagoides farinae</name>
    <name type="common">American house dust mite</name>
    <dbReference type="NCBI Taxonomy" id="6954"/>
    <lineage>
        <taxon>Eukaryota</taxon>
        <taxon>Metazoa</taxon>
        <taxon>Ecdysozoa</taxon>
        <taxon>Arthropoda</taxon>
        <taxon>Chelicerata</taxon>
        <taxon>Arachnida</taxon>
        <taxon>Acari</taxon>
        <taxon>Acariformes</taxon>
        <taxon>Sarcoptiformes</taxon>
        <taxon>Astigmata</taxon>
        <taxon>Psoroptidia</taxon>
        <taxon>Analgoidea</taxon>
        <taxon>Pyroglyphidae</taxon>
        <taxon>Dermatophagoidinae</taxon>
        <taxon>Dermatophagoides</taxon>
    </lineage>
</organism>
<name>A0A922HPY9_DERFA</name>
<comment type="caution">
    <text evidence="1">The sequence shown here is derived from an EMBL/GenBank/DDBJ whole genome shotgun (WGS) entry which is preliminary data.</text>
</comment>
<evidence type="ECO:0000313" key="1">
    <source>
        <dbReference type="EMBL" id="KAH9501837.1"/>
    </source>
</evidence>
<evidence type="ECO:0000313" key="2">
    <source>
        <dbReference type="Proteomes" id="UP000790347"/>
    </source>
</evidence>
<protein>
    <submittedName>
        <fullName evidence="1">Uncharacterized protein</fullName>
    </submittedName>
</protein>
<sequence length="83" mass="9565">MERSENKTQDYAQPVDCLVRPIFKFLTSKPKDIVSSTTMKPILNIKSNDRDYHGNKNRICNGRKLFRTSGSKRGVSNDQMDEN</sequence>
<reference evidence="1" key="2">
    <citation type="journal article" date="2022" name="Res Sq">
        <title>Comparative Genomics Reveals Insights into the Divergent Evolution of Astigmatic Mites and Household Pest Adaptations.</title>
        <authorList>
            <person name="Xiong Q."/>
            <person name="Wan A.T.-Y."/>
            <person name="Liu X.-Y."/>
            <person name="Fung C.S.-H."/>
            <person name="Xiao X."/>
            <person name="Malainual N."/>
            <person name="Hou J."/>
            <person name="Wang L."/>
            <person name="Wang M."/>
            <person name="Yang K."/>
            <person name="Cui Y."/>
            <person name="Leung E."/>
            <person name="Nong W."/>
            <person name="Shin S.-K."/>
            <person name="Au S."/>
            <person name="Jeong K.Y."/>
            <person name="Chew F.T."/>
            <person name="Hui J."/>
            <person name="Leung T.F."/>
            <person name="Tungtrongchitr A."/>
            <person name="Zhong N."/>
            <person name="Liu Z."/>
            <person name="Tsui S."/>
        </authorList>
    </citation>
    <scope>NUCLEOTIDE SEQUENCE</scope>
    <source>
        <strain evidence="1">Derf</strain>
        <tissue evidence="1">Whole organism</tissue>
    </source>
</reference>